<feature type="transmembrane region" description="Helical" evidence="7">
    <location>
        <begin position="128"/>
        <end position="151"/>
    </location>
</feature>
<dbReference type="Pfam" id="PF00528">
    <property type="entry name" value="BPD_transp_1"/>
    <property type="match status" value="1"/>
</dbReference>
<accession>A0ABX9KF78</accession>
<dbReference type="InterPro" id="IPR035906">
    <property type="entry name" value="MetI-like_sf"/>
</dbReference>
<dbReference type="PROSITE" id="PS50928">
    <property type="entry name" value="ABC_TM1"/>
    <property type="match status" value="1"/>
</dbReference>
<evidence type="ECO:0000256" key="7">
    <source>
        <dbReference type="RuleBase" id="RU363032"/>
    </source>
</evidence>
<comment type="caution">
    <text evidence="9">The sequence shown here is derived from an EMBL/GenBank/DDBJ whole genome shotgun (WGS) entry which is preliminary data.</text>
</comment>
<comment type="similarity">
    <text evidence="7">Belongs to the binding-protein-dependent transport system permease family.</text>
</comment>
<dbReference type="PANTHER" id="PTHR43744">
    <property type="entry name" value="ABC TRANSPORTER PERMEASE PROTEIN MG189-RELATED-RELATED"/>
    <property type="match status" value="1"/>
</dbReference>
<feature type="transmembrane region" description="Helical" evidence="7">
    <location>
        <begin position="230"/>
        <end position="251"/>
    </location>
</feature>
<dbReference type="RefSeq" id="WP_114642952.1">
    <property type="nucleotide sequence ID" value="NZ_JAACIO010000021.1"/>
</dbReference>
<evidence type="ECO:0000256" key="3">
    <source>
        <dbReference type="ARBA" id="ARBA00022475"/>
    </source>
</evidence>
<comment type="subcellular location">
    <subcellularLocation>
        <location evidence="1 7">Cell membrane</location>
        <topology evidence="1 7">Multi-pass membrane protein</topology>
    </subcellularLocation>
</comment>
<dbReference type="SUPFAM" id="SSF161098">
    <property type="entry name" value="MetI-like"/>
    <property type="match status" value="1"/>
</dbReference>
<name>A0ABX9KF78_9FUSO</name>
<dbReference type="EMBL" id="QUAJ01000020">
    <property type="protein sequence ID" value="REI40410.1"/>
    <property type="molecule type" value="Genomic_DNA"/>
</dbReference>
<protein>
    <submittedName>
        <fullName evidence="9">ABC transporter permease subunit</fullName>
    </submittedName>
</protein>
<evidence type="ECO:0000259" key="8">
    <source>
        <dbReference type="PROSITE" id="PS50928"/>
    </source>
</evidence>
<evidence type="ECO:0000256" key="5">
    <source>
        <dbReference type="ARBA" id="ARBA00022989"/>
    </source>
</evidence>
<feature type="transmembrane region" description="Helical" evidence="7">
    <location>
        <begin position="100"/>
        <end position="122"/>
    </location>
</feature>
<keyword evidence="5 7" id="KW-1133">Transmembrane helix</keyword>
<dbReference type="InterPro" id="IPR000515">
    <property type="entry name" value="MetI-like"/>
</dbReference>
<dbReference type="PANTHER" id="PTHR43744:SF12">
    <property type="entry name" value="ABC TRANSPORTER PERMEASE PROTEIN MG189-RELATED"/>
    <property type="match status" value="1"/>
</dbReference>
<keyword evidence="4 7" id="KW-0812">Transmembrane</keyword>
<dbReference type="CDD" id="cd06261">
    <property type="entry name" value="TM_PBP2"/>
    <property type="match status" value="1"/>
</dbReference>
<feature type="transmembrane region" description="Helical" evidence="7">
    <location>
        <begin position="7"/>
        <end position="26"/>
    </location>
</feature>
<keyword evidence="2 7" id="KW-0813">Transport</keyword>
<feature type="transmembrane region" description="Helical" evidence="7">
    <location>
        <begin position="59"/>
        <end position="88"/>
    </location>
</feature>
<evidence type="ECO:0000256" key="2">
    <source>
        <dbReference type="ARBA" id="ARBA00022448"/>
    </source>
</evidence>
<evidence type="ECO:0000313" key="9">
    <source>
        <dbReference type="EMBL" id="REI40410.1"/>
    </source>
</evidence>
<dbReference type="Proteomes" id="UP000263486">
    <property type="component" value="Unassembled WGS sequence"/>
</dbReference>
<evidence type="ECO:0000256" key="1">
    <source>
        <dbReference type="ARBA" id="ARBA00004651"/>
    </source>
</evidence>
<keyword evidence="3" id="KW-1003">Cell membrane</keyword>
<sequence length="266" mass="30407">MKKQLGRLILILISSFMIIPFLYMFMTSLRVTYTAYNFKFALDDLTLKNYREIFYNTSFIIYFLNSLFISLSGVVLNVVFSSMAGYAFAKLEFKGREKIFFFMLLTLIIPSQVTLLPLYVIMRHLGWLNTYMALILPLPTAVGVFIMRQSILKIPRDLMDSARIDGCSEFRIFMEIVLPLIRPAIIALSIFTFVGAWNEFLWPLIATTSNSMRTLTVGMASMNAQYTVNYGLVMAGATMTFLPSFIFYILLQRQFEEGVALSGLKG</sequence>
<reference evidence="9 10" key="1">
    <citation type="submission" date="2018-08" db="EMBL/GenBank/DDBJ databases">
        <title>Draft genome sequence of Psychrilyobacter sp. strain SD5 isolated from Black Sea water.</title>
        <authorList>
            <person name="Yadav S."/>
            <person name="Villanueva L."/>
            <person name="Damste J.S.S."/>
        </authorList>
    </citation>
    <scope>NUCLEOTIDE SEQUENCE [LARGE SCALE GENOMIC DNA]</scope>
    <source>
        <strain evidence="9 10">SD5</strain>
    </source>
</reference>
<organism evidence="9 10">
    <name type="scientific">Psychrilyobacter piezotolerans</name>
    <dbReference type="NCBI Taxonomy" id="2293438"/>
    <lineage>
        <taxon>Bacteria</taxon>
        <taxon>Fusobacteriati</taxon>
        <taxon>Fusobacteriota</taxon>
        <taxon>Fusobacteriia</taxon>
        <taxon>Fusobacteriales</taxon>
        <taxon>Fusobacteriaceae</taxon>
        <taxon>Psychrilyobacter</taxon>
    </lineage>
</organism>
<keyword evidence="6 7" id="KW-0472">Membrane</keyword>
<keyword evidence="10" id="KW-1185">Reference proteome</keyword>
<gene>
    <name evidence="9" type="ORF">DYH56_11155</name>
</gene>
<dbReference type="Gene3D" id="1.10.3720.10">
    <property type="entry name" value="MetI-like"/>
    <property type="match status" value="1"/>
</dbReference>
<proteinExistence type="inferred from homology"/>
<feature type="domain" description="ABC transmembrane type-1" evidence="8">
    <location>
        <begin position="63"/>
        <end position="251"/>
    </location>
</feature>
<evidence type="ECO:0000256" key="4">
    <source>
        <dbReference type="ARBA" id="ARBA00022692"/>
    </source>
</evidence>
<evidence type="ECO:0000256" key="6">
    <source>
        <dbReference type="ARBA" id="ARBA00023136"/>
    </source>
</evidence>
<evidence type="ECO:0000313" key="10">
    <source>
        <dbReference type="Proteomes" id="UP000263486"/>
    </source>
</evidence>